<dbReference type="SUPFAM" id="SSF81452">
    <property type="entry name" value="Cytochrome c oxidase subunit III-like"/>
    <property type="match status" value="1"/>
</dbReference>
<feature type="transmembrane region" description="Helical" evidence="9">
    <location>
        <begin position="130"/>
        <end position="156"/>
    </location>
</feature>
<dbReference type="EMBL" id="JBFDAA010000004">
    <property type="protein sequence ID" value="KAL1137580.1"/>
    <property type="molecule type" value="Genomic_DNA"/>
</dbReference>
<evidence type="ECO:0000256" key="7">
    <source>
        <dbReference type="ARBA" id="ARBA00023136"/>
    </source>
</evidence>
<evidence type="ECO:0000256" key="6">
    <source>
        <dbReference type="ARBA" id="ARBA00022989"/>
    </source>
</evidence>
<dbReference type="InterPro" id="IPR033945">
    <property type="entry name" value="Cyt_c_oxase_su3_dom"/>
</dbReference>
<dbReference type="Pfam" id="PF00510">
    <property type="entry name" value="COX3"/>
    <property type="match status" value="1"/>
</dbReference>
<comment type="subcellular location">
    <subcellularLocation>
        <location evidence="1">Membrane</location>
        <topology evidence="1">Multi-pass membrane protein</topology>
    </subcellularLocation>
</comment>
<organism evidence="12 13">
    <name type="scientific">Ranatra chinensis</name>
    <dbReference type="NCBI Taxonomy" id="642074"/>
    <lineage>
        <taxon>Eukaryota</taxon>
        <taxon>Metazoa</taxon>
        <taxon>Ecdysozoa</taxon>
        <taxon>Arthropoda</taxon>
        <taxon>Hexapoda</taxon>
        <taxon>Insecta</taxon>
        <taxon>Pterygota</taxon>
        <taxon>Neoptera</taxon>
        <taxon>Paraneoptera</taxon>
        <taxon>Hemiptera</taxon>
        <taxon>Heteroptera</taxon>
        <taxon>Panheteroptera</taxon>
        <taxon>Nepomorpha</taxon>
        <taxon>Nepidae</taxon>
        <taxon>Ranatrinae</taxon>
        <taxon>Ranatra</taxon>
    </lineage>
</organism>
<evidence type="ECO:0000256" key="5">
    <source>
        <dbReference type="ARBA" id="ARBA00022967"/>
    </source>
</evidence>
<dbReference type="InterPro" id="IPR024791">
    <property type="entry name" value="Cyt_c/ubiquinol_Oxase_su3"/>
</dbReference>
<dbReference type="AlphaFoldDB" id="A0ABD0YNK7"/>
<dbReference type="PROSITE" id="PS50253">
    <property type="entry name" value="COX3"/>
    <property type="match status" value="1"/>
</dbReference>
<feature type="transmembrane region" description="Helical" evidence="9">
    <location>
        <begin position="12"/>
        <end position="30"/>
    </location>
</feature>
<dbReference type="Gene3D" id="1.20.120.80">
    <property type="entry name" value="Cytochrome c oxidase, subunit III, four-helix bundle"/>
    <property type="match status" value="1"/>
</dbReference>
<evidence type="ECO:0000313" key="11">
    <source>
        <dbReference type="EMBL" id="KAL1137580.1"/>
    </source>
</evidence>
<feature type="domain" description="Heme-copper oxidase subunit III family profile" evidence="10">
    <location>
        <begin position="1"/>
        <end position="91"/>
    </location>
</feature>
<keyword evidence="6 9" id="KW-1133">Transmembrane helix</keyword>
<comment type="similarity">
    <text evidence="2 8">Belongs to the cytochrome c oxidase subunit 3 family.</text>
</comment>
<keyword evidence="4 8" id="KW-0812">Transmembrane</keyword>
<feature type="transmembrane region" description="Helical" evidence="9">
    <location>
        <begin position="83"/>
        <end position="100"/>
    </location>
</feature>
<dbReference type="PANTHER" id="PTHR11403">
    <property type="entry name" value="CYTOCHROME C OXIDASE SUBUNIT III"/>
    <property type="match status" value="1"/>
</dbReference>
<evidence type="ECO:0000256" key="1">
    <source>
        <dbReference type="ARBA" id="ARBA00004141"/>
    </source>
</evidence>
<dbReference type="Proteomes" id="UP001558652">
    <property type="component" value="Unassembled WGS sequence"/>
</dbReference>
<gene>
    <name evidence="11" type="ORF">AAG570_009279</name>
    <name evidence="12" type="ORF">AAG570_009284</name>
</gene>
<comment type="function">
    <text evidence="8">Component of the cytochrome c oxidase, the last enzyme in the mitochondrial electron transport chain which drives oxidative phosphorylation. The respiratory chain contains 3 multisubunit complexes succinate dehydrogenase (complex II, CII), ubiquinol-cytochrome c oxidoreductase (cytochrome b-c1 complex, complex III, CIII) and cytochrome c oxidase (complex IV, CIV), that cooperate to transfer electrons derived from NADH and succinate to molecular oxygen, creating an electrochemical gradient over the inner membrane that drives transmembrane transport and the ATP synthase. Cytochrome c oxidase is the component of the respiratory chain that catalyzes the reduction of oxygen to water. Electrons originating from reduced cytochrome c in the intermembrane space (IMS) are transferred via the dinuclear copper A center (CU(A)) of subunit 2 and heme A of subunit 1 to the active site in subunit 1, a binuclear center (BNC) formed by heme A3 and copper B (CU(B)). The BNC reduces molecular oxygen to 2 water molecules using 4 electrons from cytochrome c in the IMS and 4 protons from the mitochondrial matrix.</text>
</comment>
<dbReference type="InterPro" id="IPR000298">
    <property type="entry name" value="Cyt_c_oxidase-like_su3"/>
</dbReference>
<name>A0ABD0YNK7_9HEMI</name>
<evidence type="ECO:0000256" key="4">
    <source>
        <dbReference type="ARBA" id="ARBA00022692"/>
    </source>
</evidence>
<dbReference type="EMBL" id="JBFDAA010000004">
    <property type="protein sequence ID" value="KAL1137585.1"/>
    <property type="molecule type" value="Genomic_DNA"/>
</dbReference>
<dbReference type="CDD" id="cd01665">
    <property type="entry name" value="Cyt_c_Oxidase_III"/>
    <property type="match status" value="1"/>
</dbReference>
<proteinExistence type="inferred from homology"/>
<feature type="transmembrane region" description="Helical" evidence="9">
    <location>
        <begin position="42"/>
        <end position="71"/>
    </location>
</feature>
<dbReference type="InterPro" id="IPR035973">
    <property type="entry name" value="Cyt_c_oxidase_su3-like_sf"/>
</dbReference>
<keyword evidence="8" id="KW-0496">Mitochondrion</keyword>
<keyword evidence="5" id="KW-1278">Translocase</keyword>
<sequence length="163" mass="18752">RLIERNHSQTAQGLIFTVILGVYFTILQGLEYYESRFTIRDSVYGSAFFIATGFHGIHVIIGTTFLTVCLIRHLKFHFSRKHHFGFEAAALALITISYLISIKTNIDREKISPFECGFDPKRTARLPFSIQFFLIAVLFLIFDIEIIIIIPIIITLKIRKLTV</sequence>
<evidence type="ECO:0000313" key="13">
    <source>
        <dbReference type="Proteomes" id="UP001558652"/>
    </source>
</evidence>
<evidence type="ECO:0000256" key="3">
    <source>
        <dbReference type="ARBA" id="ARBA00015944"/>
    </source>
</evidence>
<dbReference type="GO" id="GO:0004129">
    <property type="term" value="F:cytochrome-c oxidase activity"/>
    <property type="evidence" value="ECO:0007669"/>
    <property type="project" value="UniProtKB-EC"/>
</dbReference>
<evidence type="ECO:0000256" key="8">
    <source>
        <dbReference type="RuleBase" id="RU003375"/>
    </source>
</evidence>
<dbReference type="InterPro" id="IPR013833">
    <property type="entry name" value="Cyt_c_oxidase_su3_a-hlx"/>
</dbReference>
<reference evidence="12 13" key="1">
    <citation type="submission" date="2024-07" db="EMBL/GenBank/DDBJ databases">
        <title>Chromosome-level genome assembly of the water stick insect Ranatra chinensis (Heteroptera: Nepidae).</title>
        <authorList>
            <person name="Liu X."/>
        </authorList>
    </citation>
    <scope>NUCLEOTIDE SEQUENCE [LARGE SCALE GENOMIC DNA]</scope>
    <source>
        <strain evidence="12">Cailab_2021Rc</strain>
        <tissue evidence="12">Muscle</tissue>
    </source>
</reference>
<evidence type="ECO:0000256" key="2">
    <source>
        <dbReference type="ARBA" id="ARBA00010581"/>
    </source>
</evidence>
<comment type="caution">
    <text evidence="12">The sequence shown here is derived from an EMBL/GenBank/DDBJ whole genome shotgun (WGS) entry which is preliminary data.</text>
</comment>
<evidence type="ECO:0000256" key="9">
    <source>
        <dbReference type="SAM" id="Phobius"/>
    </source>
</evidence>
<dbReference type="PANTHER" id="PTHR11403:SF7">
    <property type="entry name" value="CYTOCHROME C OXIDASE SUBUNIT 3"/>
    <property type="match status" value="1"/>
</dbReference>
<accession>A0ABD0YNK7</accession>
<dbReference type="GO" id="GO:0016020">
    <property type="term" value="C:membrane"/>
    <property type="evidence" value="ECO:0007669"/>
    <property type="project" value="UniProtKB-SubCell"/>
</dbReference>
<evidence type="ECO:0000313" key="12">
    <source>
        <dbReference type="EMBL" id="KAL1137585.1"/>
    </source>
</evidence>
<keyword evidence="7 9" id="KW-0472">Membrane</keyword>
<protein>
    <recommendedName>
        <fullName evidence="3 8">Cytochrome c oxidase subunit 3</fullName>
    </recommendedName>
</protein>
<keyword evidence="13" id="KW-1185">Reference proteome</keyword>
<feature type="non-terminal residue" evidence="12">
    <location>
        <position position="1"/>
    </location>
</feature>
<evidence type="ECO:0000259" key="10">
    <source>
        <dbReference type="PROSITE" id="PS50253"/>
    </source>
</evidence>